<dbReference type="Proteomes" id="UP000193749">
    <property type="component" value="Unassembled WGS sequence"/>
</dbReference>
<dbReference type="STRING" id="55209.HA50_11855"/>
<accession>A0A1X1EVJ4</accession>
<dbReference type="PANTHER" id="PTHR35568">
    <property type="entry name" value="TRANSCRIPTIONAL REGULATOR DAUR"/>
    <property type="match status" value="1"/>
</dbReference>
<dbReference type="InterPro" id="IPR013559">
    <property type="entry name" value="YheO"/>
</dbReference>
<name>A0A1X1EVJ4_PANCY</name>
<dbReference type="OrthoDB" id="9796595at2"/>
<protein>
    <recommendedName>
        <fullName evidence="5">Transcriptional regulator</fullName>
    </recommendedName>
</protein>
<evidence type="ECO:0000259" key="2">
    <source>
        <dbReference type="Pfam" id="PF13309"/>
    </source>
</evidence>
<dbReference type="Pfam" id="PF08348">
    <property type="entry name" value="PAS_6"/>
    <property type="match status" value="1"/>
</dbReference>
<gene>
    <name evidence="3" type="ORF">HA50_11855</name>
</gene>
<evidence type="ECO:0000313" key="4">
    <source>
        <dbReference type="Proteomes" id="UP000193749"/>
    </source>
</evidence>
<comment type="caution">
    <text evidence="3">The sequence shown here is derived from an EMBL/GenBank/DDBJ whole genome shotgun (WGS) entry which is preliminary data.</text>
</comment>
<evidence type="ECO:0000313" key="3">
    <source>
        <dbReference type="EMBL" id="ORM94008.1"/>
    </source>
</evidence>
<evidence type="ECO:0000259" key="1">
    <source>
        <dbReference type="Pfam" id="PF08348"/>
    </source>
</evidence>
<keyword evidence="4" id="KW-1185">Reference proteome</keyword>
<feature type="domain" description="YheO-like" evidence="1">
    <location>
        <begin position="12"/>
        <end position="132"/>
    </location>
</feature>
<dbReference type="InterPro" id="IPR039445">
    <property type="entry name" value="DauR-like_HTH"/>
</dbReference>
<sequence length="224" mass="24271">MTDDHEKSRLIQQLSAVMDAFASVSGHHVEVVLHDLTQPESSVVKIINGHVSGRKPGSSLLDGPENDRGFLGLLNLDALPSSTEPAVFPNYPTASLQGTPLRSSTALFKDENGKPALALCFNADNHAIEAARDALAMLLPQSSSKDEGEAGLEEKMDEIIRSCIPPTGQLRTGTSKKEKVEIVRQMQNKGMFIVRGGVEKAAKVLGVTRYTIYNYLDEIKKKSA</sequence>
<dbReference type="EMBL" id="MLJI01000001">
    <property type="protein sequence ID" value="ORM94008.1"/>
    <property type="molecule type" value="Genomic_DNA"/>
</dbReference>
<proteinExistence type="predicted"/>
<dbReference type="RefSeq" id="WP_084875679.1">
    <property type="nucleotide sequence ID" value="NZ_JAGGMY010000001.1"/>
</dbReference>
<dbReference type="PANTHER" id="PTHR35568:SF1">
    <property type="entry name" value="TRANSCRIPTIONAL REGULATOR DAUR"/>
    <property type="match status" value="1"/>
</dbReference>
<feature type="domain" description="Transcriptional regulator DauR-like HTH" evidence="2">
    <location>
        <begin position="156"/>
        <end position="217"/>
    </location>
</feature>
<reference evidence="3 4" key="1">
    <citation type="journal article" date="2017" name="Antonie Van Leeuwenhoek">
        <title>Phylogenomic resolution of the bacterial genus Pantoea and its relationship with Erwinia and Tatumella.</title>
        <authorList>
            <person name="Palmer M."/>
            <person name="Steenkamp E.T."/>
            <person name="Coetzee M.P."/>
            <person name="Chan W.Y."/>
            <person name="van Zyl E."/>
            <person name="De Maayer P."/>
            <person name="Coutinho T.A."/>
            <person name="Blom J."/>
            <person name="Smits T.H."/>
            <person name="Duffy B."/>
            <person name="Venter S.N."/>
        </authorList>
    </citation>
    <scope>NUCLEOTIDE SEQUENCE [LARGE SCALE GENOMIC DNA]</scope>
    <source>
        <strain evidence="3 4">LMG 2657</strain>
    </source>
</reference>
<dbReference type="AlphaFoldDB" id="A0A1X1EVJ4"/>
<organism evidence="3 4">
    <name type="scientific">Pantoea cypripedii</name>
    <name type="common">Pectobacterium cypripedii</name>
    <name type="synonym">Erwinia cypripedii</name>
    <dbReference type="NCBI Taxonomy" id="55209"/>
    <lineage>
        <taxon>Bacteria</taxon>
        <taxon>Pseudomonadati</taxon>
        <taxon>Pseudomonadota</taxon>
        <taxon>Gammaproteobacteria</taxon>
        <taxon>Enterobacterales</taxon>
        <taxon>Erwiniaceae</taxon>
        <taxon>Pantoea</taxon>
    </lineage>
</organism>
<evidence type="ECO:0008006" key="5">
    <source>
        <dbReference type="Google" id="ProtNLM"/>
    </source>
</evidence>
<dbReference type="Pfam" id="PF13309">
    <property type="entry name" value="HTH_22"/>
    <property type="match status" value="1"/>
</dbReference>
<dbReference type="InterPro" id="IPR039446">
    <property type="entry name" value="DauR-like"/>
</dbReference>